<dbReference type="AlphaFoldDB" id="A0A3B0R135"/>
<evidence type="ECO:0000256" key="1">
    <source>
        <dbReference type="SAM" id="Phobius"/>
    </source>
</evidence>
<feature type="transmembrane region" description="Helical" evidence="1">
    <location>
        <begin position="30"/>
        <end position="48"/>
    </location>
</feature>
<feature type="transmembrane region" description="Helical" evidence="1">
    <location>
        <begin position="180"/>
        <end position="203"/>
    </location>
</feature>
<protein>
    <submittedName>
        <fullName evidence="2">Uncharacterized protein</fullName>
    </submittedName>
</protein>
<feature type="transmembrane region" description="Helical" evidence="1">
    <location>
        <begin position="209"/>
        <end position="227"/>
    </location>
</feature>
<feature type="transmembrane region" description="Helical" evidence="1">
    <location>
        <begin position="7"/>
        <end position="24"/>
    </location>
</feature>
<organism evidence="2">
    <name type="scientific">hydrothermal vent metagenome</name>
    <dbReference type="NCBI Taxonomy" id="652676"/>
    <lineage>
        <taxon>unclassified sequences</taxon>
        <taxon>metagenomes</taxon>
        <taxon>ecological metagenomes</taxon>
    </lineage>
</organism>
<proteinExistence type="predicted"/>
<keyword evidence="1" id="KW-0472">Membrane</keyword>
<reference evidence="2" key="1">
    <citation type="submission" date="2018-06" db="EMBL/GenBank/DDBJ databases">
        <authorList>
            <person name="Zhirakovskaya E."/>
        </authorList>
    </citation>
    <scope>NUCLEOTIDE SEQUENCE</scope>
</reference>
<keyword evidence="1" id="KW-1133">Transmembrane helix</keyword>
<feature type="transmembrane region" description="Helical" evidence="1">
    <location>
        <begin position="86"/>
        <end position="105"/>
    </location>
</feature>
<dbReference type="EMBL" id="UOEB01000224">
    <property type="protein sequence ID" value="VAV85437.1"/>
    <property type="molecule type" value="Genomic_DNA"/>
</dbReference>
<name>A0A3B0R135_9ZZZZ</name>
<feature type="transmembrane region" description="Helical" evidence="1">
    <location>
        <begin position="55"/>
        <end position="74"/>
    </location>
</feature>
<evidence type="ECO:0000313" key="2">
    <source>
        <dbReference type="EMBL" id="VAV85437.1"/>
    </source>
</evidence>
<sequence>MKQTKILLGLIIVLTISFIVFQIFNLNKIAMISRAFILPLVTVLYYLETKERKSYFFYFLLLYSIPEIIEPLISLSDSTLIGNIRYYVGNILYVTAYIFLILEILRLMNLKKIFKRFPVPIVILIALDVYSVILVSDTSFSSGYFEVLFENILEILYNITIMLLLTVTVINYMNRHTKKAMNLLVGAICIVFSEVIQVAYYYVSEGDNILAIIYSILLVFAFFFFYLQSGMSYAEEKVYEPLKKLEA</sequence>
<accession>A0A3B0R135</accession>
<keyword evidence="1" id="KW-0812">Transmembrane</keyword>
<gene>
    <name evidence="2" type="ORF">MNBD_BACTEROID02-824</name>
</gene>
<feature type="transmembrane region" description="Helical" evidence="1">
    <location>
        <begin position="117"/>
        <end position="135"/>
    </location>
</feature>
<feature type="transmembrane region" description="Helical" evidence="1">
    <location>
        <begin position="155"/>
        <end position="173"/>
    </location>
</feature>